<gene>
    <name evidence="1" type="ORF">MILVUS5_LOCUS7572</name>
</gene>
<protein>
    <submittedName>
        <fullName evidence="1">Uncharacterized protein</fullName>
    </submittedName>
</protein>
<dbReference type="Proteomes" id="UP001177021">
    <property type="component" value="Unassembled WGS sequence"/>
</dbReference>
<organism evidence="1 2">
    <name type="scientific">Trifolium pratense</name>
    <name type="common">Red clover</name>
    <dbReference type="NCBI Taxonomy" id="57577"/>
    <lineage>
        <taxon>Eukaryota</taxon>
        <taxon>Viridiplantae</taxon>
        <taxon>Streptophyta</taxon>
        <taxon>Embryophyta</taxon>
        <taxon>Tracheophyta</taxon>
        <taxon>Spermatophyta</taxon>
        <taxon>Magnoliopsida</taxon>
        <taxon>eudicotyledons</taxon>
        <taxon>Gunneridae</taxon>
        <taxon>Pentapetalae</taxon>
        <taxon>rosids</taxon>
        <taxon>fabids</taxon>
        <taxon>Fabales</taxon>
        <taxon>Fabaceae</taxon>
        <taxon>Papilionoideae</taxon>
        <taxon>50 kb inversion clade</taxon>
        <taxon>NPAAA clade</taxon>
        <taxon>Hologalegina</taxon>
        <taxon>IRL clade</taxon>
        <taxon>Trifolieae</taxon>
        <taxon>Trifolium</taxon>
    </lineage>
</organism>
<keyword evidence="2" id="KW-1185">Reference proteome</keyword>
<accession>A0ACB0IY08</accession>
<proteinExistence type="predicted"/>
<reference evidence="1" key="1">
    <citation type="submission" date="2023-10" db="EMBL/GenBank/DDBJ databases">
        <authorList>
            <person name="Rodriguez Cubillos JULIANA M."/>
            <person name="De Vega J."/>
        </authorList>
    </citation>
    <scope>NUCLEOTIDE SEQUENCE</scope>
</reference>
<dbReference type="EMBL" id="CASHSV030000013">
    <property type="protein sequence ID" value="CAJ2637189.1"/>
    <property type="molecule type" value="Genomic_DNA"/>
</dbReference>
<comment type="caution">
    <text evidence="1">The sequence shown here is derived from an EMBL/GenBank/DDBJ whole genome shotgun (WGS) entry which is preliminary data.</text>
</comment>
<sequence length="413" mass="46059">MAFLGLMTNFAALTFCVLVLVTHNYQAQASTLVGKKNIQSSSNGLCASSVTIHGYKCQEYEVTTGAGYILSVQRIPEGRSQVSGNVTKKEPVVVQHGVLVDGSTWFMNSPEQNLPMILADNGFDVWVVNTRGTKFSRKHTSLDTSSEGYWAWSWDELVTDEMPAIFDFVSKNTGGQKINYVGHSLGTLVALASMAEGRWTKDNVKSVALLSPIAYLTRMTTPIGAIAARTLLAEGYTFLGIPEFDLKAYPILEFFKGVCANPGVNCDDLFTAATGENCCLQQSTFNQFMEVEPQSSSTRNMFHLAQTVRSDTLTKFDFFRPDLNMLHYGQLFPPEYDLTKIPKDIPIFMSYGGKDALSDVADVKKLLRYFENHDANKLSVQFIANYAHADYMMAYNAKDLVYNNVTSFFKRQW</sequence>
<evidence type="ECO:0000313" key="2">
    <source>
        <dbReference type="Proteomes" id="UP001177021"/>
    </source>
</evidence>
<name>A0ACB0IY08_TRIPR</name>
<evidence type="ECO:0000313" key="1">
    <source>
        <dbReference type="EMBL" id="CAJ2637189.1"/>
    </source>
</evidence>